<sequence>MWIRSQNRTRLVKAEMVEVVDTRIFTSTPPETMISKGICMGTYKTKERAMQVLNDIHGFIDCDGKMNNCELKVFGMPEE</sequence>
<dbReference type="RefSeq" id="WP_066630942.1">
    <property type="nucleotide sequence ID" value="NZ_FQXL01000046.1"/>
</dbReference>
<comment type="caution">
    <text evidence="1">The sequence shown here is derived from an EMBL/GenBank/DDBJ whole genome shotgun (WGS) entry which is preliminary data.</text>
</comment>
<dbReference type="Proteomes" id="UP000076603">
    <property type="component" value="Unassembled WGS sequence"/>
</dbReference>
<dbReference type="AlphaFoldDB" id="A0A161X3V9"/>
<evidence type="ECO:0000313" key="1">
    <source>
        <dbReference type="EMBL" id="KZL88496.1"/>
    </source>
</evidence>
<reference evidence="1 2" key="1">
    <citation type="submission" date="2016-04" db="EMBL/GenBank/DDBJ databases">
        <title>Genome sequence of Clostridium magnum DSM 2767.</title>
        <authorList>
            <person name="Poehlein A."/>
            <person name="Uhlig R."/>
            <person name="Fischer R."/>
            <person name="Bahl H."/>
            <person name="Daniel R."/>
        </authorList>
    </citation>
    <scope>NUCLEOTIDE SEQUENCE [LARGE SCALE GENOMIC DNA]</scope>
    <source>
        <strain evidence="1 2">DSM 2767</strain>
    </source>
</reference>
<proteinExistence type="predicted"/>
<evidence type="ECO:0000313" key="2">
    <source>
        <dbReference type="Proteomes" id="UP000076603"/>
    </source>
</evidence>
<dbReference type="STRING" id="1121326.CLMAG_61510"/>
<protein>
    <submittedName>
        <fullName evidence="1">Uncharacterized protein</fullName>
    </submittedName>
</protein>
<dbReference type="PATRIC" id="fig|1121326.3.peg.6217"/>
<dbReference type="OrthoDB" id="2085165at2"/>
<accession>A0A161X3V9</accession>
<gene>
    <name evidence="1" type="ORF">CLMAG_61510</name>
</gene>
<name>A0A161X3V9_9CLOT</name>
<dbReference type="EMBL" id="LWAE01000017">
    <property type="protein sequence ID" value="KZL88496.1"/>
    <property type="molecule type" value="Genomic_DNA"/>
</dbReference>
<organism evidence="1 2">
    <name type="scientific">Clostridium magnum DSM 2767</name>
    <dbReference type="NCBI Taxonomy" id="1121326"/>
    <lineage>
        <taxon>Bacteria</taxon>
        <taxon>Bacillati</taxon>
        <taxon>Bacillota</taxon>
        <taxon>Clostridia</taxon>
        <taxon>Eubacteriales</taxon>
        <taxon>Clostridiaceae</taxon>
        <taxon>Clostridium</taxon>
    </lineage>
</organism>
<keyword evidence="2" id="KW-1185">Reference proteome</keyword>